<dbReference type="Gene3D" id="1.20.1280.50">
    <property type="match status" value="1"/>
</dbReference>
<gene>
    <name evidence="2" type="ORF">Slin15195_G039450</name>
</gene>
<evidence type="ECO:0000313" key="2">
    <source>
        <dbReference type="EMBL" id="USW50626.1"/>
    </source>
</evidence>
<dbReference type="InterPro" id="IPR036047">
    <property type="entry name" value="F-box-like_dom_sf"/>
</dbReference>
<protein>
    <submittedName>
        <fullName evidence="2">F-box domain-containing protein</fullName>
    </submittedName>
</protein>
<feature type="domain" description="F-box" evidence="1">
    <location>
        <begin position="5"/>
        <end position="54"/>
    </location>
</feature>
<dbReference type="AlphaFoldDB" id="A0A9Q9EGA6"/>
<organism evidence="2 3">
    <name type="scientific">Septoria linicola</name>
    <dbReference type="NCBI Taxonomy" id="215465"/>
    <lineage>
        <taxon>Eukaryota</taxon>
        <taxon>Fungi</taxon>
        <taxon>Dikarya</taxon>
        <taxon>Ascomycota</taxon>
        <taxon>Pezizomycotina</taxon>
        <taxon>Dothideomycetes</taxon>
        <taxon>Dothideomycetidae</taxon>
        <taxon>Mycosphaerellales</taxon>
        <taxon>Mycosphaerellaceae</taxon>
        <taxon>Septoria</taxon>
    </lineage>
</organism>
<dbReference type="OrthoDB" id="550575at2759"/>
<dbReference type="PROSITE" id="PS50181">
    <property type="entry name" value="FBOX"/>
    <property type="match status" value="1"/>
</dbReference>
<sequence length="582" mass="65004">MSETTDPLHFLPSEVVLRILDFTSTADLACLTRLNRPWHSFIDEDHQDVIYGPKTSHPPGAKDFEFLKDNDSFTKYYTGVSSWKELCKRQTLLPKNWNAESPVTRESTIQIGDHPVWRFKPDFQRRLILSTSQAGGLSVVDMDSGELLFHLPRDVVRPFAHLEYQDGTAVFDREGNSVEVWRTDDVSTRGQFTRVAVLPHEKMTRGFQLSFDTLCVVSSEGQGFVYEDMTRGQPRLKTQMTIEEGATGHLHQCTDAVAWSQATKGYHFYDKTSGQCLGVLQPAFCSSEQSSGQFFHMKHGQGGYTSGFRLGEGSLAGLQNVFPPQHPRRDRTSKASVLAGPMPLTDGEFIPLADDEWGAGMLDGNLFVGVSRGGRVFICSNWRKALQGSTAFASHTFIVECDSDGSTFDLGGWLSVRSHRVMFEIQDHIYVLGLDDQDRVVASETAPARPSFTFASCLSEQLAVPVSFMSLYEDCIMTTYTTLRHRDRSIFQLASRGRGVIPTKLIRTLSFAPDLEGNDEDILERGVADASTGQTYENLLREDMFQLVQMLADEAEDDEGDVEAVLDLEGDGVAYEDLEELD</sequence>
<dbReference type="SUPFAM" id="SSF63829">
    <property type="entry name" value="Calcium-dependent phosphotriesterase"/>
    <property type="match status" value="1"/>
</dbReference>
<keyword evidence="3" id="KW-1185">Reference proteome</keyword>
<evidence type="ECO:0000313" key="3">
    <source>
        <dbReference type="Proteomes" id="UP001056384"/>
    </source>
</evidence>
<name>A0A9Q9EGA6_9PEZI</name>
<proteinExistence type="predicted"/>
<reference evidence="2" key="1">
    <citation type="submission" date="2022-06" db="EMBL/GenBank/DDBJ databases">
        <title>Complete genome sequences of two strains of the flax pathogen Septoria linicola.</title>
        <authorList>
            <person name="Lapalu N."/>
            <person name="Simon A."/>
            <person name="Demenou B."/>
            <person name="Paumier D."/>
            <person name="Guillot M.-P."/>
            <person name="Gout L."/>
            <person name="Valade R."/>
        </authorList>
    </citation>
    <scope>NUCLEOTIDE SEQUENCE</scope>
    <source>
        <strain evidence="2">SE15195</strain>
    </source>
</reference>
<accession>A0A9Q9EGA6</accession>
<dbReference type="EMBL" id="CP099420">
    <property type="protein sequence ID" value="USW50626.1"/>
    <property type="molecule type" value="Genomic_DNA"/>
</dbReference>
<dbReference type="Proteomes" id="UP001056384">
    <property type="component" value="Chromosome 3"/>
</dbReference>
<evidence type="ECO:0000259" key="1">
    <source>
        <dbReference type="PROSITE" id="PS50181"/>
    </source>
</evidence>
<dbReference type="SUPFAM" id="SSF81383">
    <property type="entry name" value="F-box domain"/>
    <property type="match status" value="1"/>
</dbReference>
<dbReference type="InterPro" id="IPR001810">
    <property type="entry name" value="F-box_dom"/>
</dbReference>